<protein>
    <submittedName>
        <fullName evidence="1">Uncharacterized protein</fullName>
    </submittedName>
</protein>
<organism evidence="1 2">
    <name type="scientific">Smallanthus sonchifolius</name>
    <dbReference type="NCBI Taxonomy" id="185202"/>
    <lineage>
        <taxon>Eukaryota</taxon>
        <taxon>Viridiplantae</taxon>
        <taxon>Streptophyta</taxon>
        <taxon>Embryophyta</taxon>
        <taxon>Tracheophyta</taxon>
        <taxon>Spermatophyta</taxon>
        <taxon>Magnoliopsida</taxon>
        <taxon>eudicotyledons</taxon>
        <taxon>Gunneridae</taxon>
        <taxon>Pentapetalae</taxon>
        <taxon>asterids</taxon>
        <taxon>campanulids</taxon>
        <taxon>Asterales</taxon>
        <taxon>Asteraceae</taxon>
        <taxon>Asteroideae</taxon>
        <taxon>Heliantheae alliance</taxon>
        <taxon>Millerieae</taxon>
        <taxon>Smallanthus</taxon>
    </lineage>
</organism>
<evidence type="ECO:0000313" key="1">
    <source>
        <dbReference type="EMBL" id="KAI3798793.1"/>
    </source>
</evidence>
<evidence type="ECO:0000313" key="2">
    <source>
        <dbReference type="Proteomes" id="UP001056120"/>
    </source>
</evidence>
<name>A0ACB9HTM5_9ASTR</name>
<accession>A0ACB9HTM5</accession>
<dbReference type="EMBL" id="CM042028">
    <property type="protein sequence ID" value="KAI3798793.1"/>
    <property type="molecule type" value="Genomic_DNA"/>
</dbReference>
<dbReference type="Proteomes" id="UP001056120">
    <property type="component" value="Linkage Group LG11"/>
</dbReference>
<keyword evidence="2" id="KW-1185">Reference proteome</keyword>
<proteinExistence type="predicted"/>
<reference evidence="1 2" key="2">
    <citation type="journal article" date="2022" name="Mol. Ecol. Resour.">
        <title>The genomes of chicory, endive, great burdock and yacon provide insights into Asteraceae paleo-polyploidization history and plant inulin production.</title>
        <authorList>
            <person name="Fan W."/>
            <person name="Wang S."/>
            <person name="Wang H."/>
            <person name="Wang A."/>
            <person name="Jiang F."/>
            <person name="Liu H."/>
            <person name="Zhao H."/>
            <person name="Xu D."/>
            <person name="Zhang Y."/>
        </authorList>
    </citation>
    <scope>NUCLEOTIDE SEQUENCE [LARGE SCALE GENOMIC DNA]</scope>
    <source>
        <strain evidence="2">cv. Yunnan</strain>
        <tissue evidence="1">Leaves</tissue>
    </source>
</reference>
<comment type="caution">
    <text evidence="1">The sequence shown here is derived from an EMBL/GenBank/DDBJ whole genome shotgun (WGS) entry which is preliminary data.</text>
</comment>
<reference evidence="2" key="1">
    <citation type="journal article" date="2022" name="Mol. Ecol. Resour.">
        <title>The genomes of chicory, endive, great burdock and yacon provide insights into Asteraceae palaeo-polyploidization history and plant inulin production.</title>
        <authorList>
            <person name="Fan W."/>
            <person name="Wang S."/>
            <person name="Wang H."/>
            <person name="Wang A."/>
            <person name="Jiang F."/>
            <person name="Liu H."/>
            <person name="Zhao H."/>
            <person name="Xu D."/>
            <person name="Zhang Y."/>
        </authorList>
    </citation>
    <scope>NUCLEOTIDE SEQUENCE [LARGE SCALE GENOMIC DNA]</scope>
    <source>
        <strain evidence="2">cv. Yunnan</strain>
    </source>
</reference>
<sequence>MSEGGGDIDGKSENHVADVQQNEKLNMSPQNSGDLNEDNILSDATQDQLMQMVVELKFQNEYLKSRFQELKNVHTDSADSIQQTKAIDENGTCEDSKMLHEKIESLNRELAIEKQTRGAAEAALEHLREEYSEADAKAQELAAKLEEAQKNLEQQIKERDEKNSELDSKLNRLHKRAKQRIQEVQKEKDDLEAKYREVNEKAEQASSQLSGLQQELDRTRQHANEALKAIDTERQQLRSTNNSCKSVKTLIALLPMLHRPQEVASHQLPGSRFFRGFPSPRKSDVTYDSCILFVTIKFLFN</sequence>
<gene>
    <name evidence="1" type="ORF">L1987_34072</name>
</gene>